<protein>
    <submittedName>
        <fullName evidence="2">Zn-dependent peptidase ImmA (M78 family)</fullName>
    </submittedName>
</protein>
<evidence type="ECO:0000313" key="2">
    <source>
        <dbReference type="EMBL" id="MBB2957292.1"/>
    </source>
</evidence>
<dbReference type="InterPro" id="IPR010359">
    <property type="entry name" value="IrrE_HExxH"/>
</dbReference>
<keyword evidence="3" id="KW-1185">Reference proteome</keyword>
<dbReference type="AlphaFoldDB" id="A0A7W4UMQ5"/>
<evidence type="ECO:0000259" key="1">
    <source>
        <dbReference type="Pfam" id="PF06114"/>
    </source>
</evidence>
<accession>A0A7W4UMQ5</accession>
<dbReference type="Pfam" id="PF06114">
    <property type="entry name" value="Peptidase_M78"/>
    <property type="match status" value="1"/>
</dbReference>
<proteinExistence type="predicted"/>
<dbReference type="Gene3D" id="1.10.10.2910">
    <property type="match status" value="1"/>
</dbReference>
<dbReference type="Proteomes" id="UP000545286">
    <property type="component" value="Unassembled WGS sequence"/>
</dbReference>
<sequence>MYDPYEHAQKLGLKIEEARIRTANALLIPEKNLILVRPKLPAVHRRATIAHEIVHFEKMDVGRAPWQEDRADRIAAKRLILPADVLRAERMYEHPELIARELGVPTKYLHAWRQAA</sequence>
<name>A0A7W4UMQ5_9MICO</name>
<feature type="domain" description="IrrE N-terminal-like" evidence="1">
    <location>
        <begin position="9"/>
        <end position="108"/>
    </location>
</feature>
<evidence type="ECO:0000313" key="3">
    <source>
        <dbReference type="Proteomes" id="UP000545286"/>
    </source>
</evidence>
<reference evidence="2 3" key="1">
    <citation type="submission" date="2020-08" db="EMBL/GenBank/DDBJ databases">
        <title>Sequencing the genomes of 1000 actinobacteria strains.</title>
        <authorList>
            <person name="Klenk H.-P."/>
        </authorList>
    </citation>
    <scope>NUCLEOTIDE SEQUENCE [LARGE SCALE GENOMIC DNA]</scope>
    <source>
        <strain evidence="2 3">DSM 20419</strain>
    </source>
</reference>
<gene>
    <name evidence="2" type="ORF">FHX72_001404</name>
</gene>
<comment type="caution">
    <text evidence="2">The sequence shown here is derived from an EMBL/GenBank/DDBJ whole genome shotgun (WGS) entry which is preliminary data.</text>
</comment>
<dbReference type="RefSeq" id="WP_183623869.1">
    <property type="nucleotide sequence ID" value="NZ_JACHWJ010000001.1"/>
</dbReference>
<organism evidence="2 3">
    <name type="scientific">Pseudoclavibacter helvolus</name>
    <dbReference type="NCBI Taxonomy" id="255205"/>
    <lineage>
        <taxon>Bacteria</taxon>
        <taxon>Bacillati</taxon>
        <taxon>Actinomycetota</taxon>
        <taxon>Actinomycetes</taxon>
        <taxon>Micrococcales</taxon>
        <taxon>Microbacteriaceae</taxon>
        <taxon>Pseudoclavibacter</taxon>
    </lineage>
</organism>
<dbReference type="EMBL" id="JACHWJ010000001">
    <property type="protein sequence ID" value="MBB2957292.1"/>
    <property type="molecule type" value="Genomic_DNA"/>
</dbReference>